<gene>
    <name evidence="6" type="ORF">H5993_02390</name>
</gene>
<dbReference type="EMBL" id="JACJJQ010000007">
    <property type="protein sequence ID" value="MBM6753616.1"/>
    <property type="molecule type" value="Genomic_DNA"/>
</dbReference>
<dbReference type="InterPro" id="IPR000847">
    <property type="entry name" value="LysR_HTH_N"/>
</dbReference>
<dbReference type="Gene3D" id="1.10.10.10">
    <property type="entry name" value="Winged helix-like DNA-binding domain superfamily/Winged helix DNA-binding domain"/>
    <property type="match status" value="1"/>
</dbReference>
<proteinExistence type="inferred from homology"/>
<dbReference type="PANTHER" id="PTHR30346">
    <property type="entry name" value="TRANSCRIPTIONAL DUAL REGULATOR HCAR-RELATED"/>
    <property type="match status" value="1"/>
</dbReference>
<dbReference type="Gene3D" id="3.40.190.290">
    <property type="match status" value="1"/>
</dbReference>
<organism evidence="6 7">
    <name type="scientific">Limosilactobacillus alvi</name>
    <dbReference type="NCBI Taxonomy" id="990412"/>
    <lineage>
        <taxon>Bacteria</taxon>
        <taxon>Bacillati</taxon>
        <taxon>Bacillota</taxon>
        <taxon>Bacilli</taxon>
        <taxon>Lactobacillales</taxon>
        <taxon>Lactobacillaceae</taxon>
        <taxon>Limosilactobacillus</taxon>
    </lineage>
</organism>
<comment type="caution">
    <text evidence="6">The sequence shown here is derived from an EMBL/GenBank/DDBJ whole genome shotgun (WGS) entry which is preliminary data.</text>
</comment>
<accession>A0ABS2EMM8</accession>
<dbReference type="RefSeq" id="WP_204776063.1">
    <property type="nucleotide sequence ID" value="NZ_JACJJQ010000007.1"/>
</dbReference>
<dbReference type="PROSITE" id="PS50931">
    <property type="entry name" value="HTH_LYSR"/>
    <property type="match status" value="1"/>
</dbReference>
<keyword evidence="4" id="KW-0804">Transcription</keyword>
<evidence type="ECO:0000256" key="2">
    <source>
        <dbReference type="ARBA" id="ARBA00023015"/>
    </source>
</evidence>
<dbReference type="PRINTS" id="PR00039">
    <property type="entry name" value="HTHLYSR"/>
</dbReference>
<keyword evidence="7" id="KW-1185">Reference proteome</keyword>
<sequence>MLDNYLLAELVAFAHTGTIAQAADHLGVSQPAITRGLHKIEAELGVPLFIRQPNKLTLNPTGEFAAKQAAKVLAANQALVTDIQHFAQSQATITVGAVAPGPLIVLRQITAFPVEIKPDFFTEDQALMALQKGQVACVVTQKPIQNPQVKAEFLGTENLLVNLNRFSPLASQKQVTFKQLAGLSFIVIDQIGVWAKLIKKAIPDAKFIYQNQDNFLAIVNNSIFPFFTTNLSHFDRQRIIKLGDRVPIPIQDQSAHMDFYVNYLKVDAKRVAPLIEAWRSRWT</sequence>
<evidence type="ECO:0000256" key="1">
    <source>
        <dbReference type="ARBA" id="ARBA00009437"/>
    </source>
</evidence>
<evidence type="ECO:0000259" key="5">
    <source>
        <dbReference type="PROSITE" id="PS50931"/>
    </source>
</evidence>
<keyword evidence="3" id="KW-0238">DNA-binding</keyword>
<dbReference type="InterPro" id="IPR036388">
    <property type="entry name" value="WH-like_DNA-bd_sf"/>
</dbReference>
<evidence type="ECO:0000313" key="7">
    <source>
        <dbReference type="Proteomes" id="UP000776629"/>
    </source>
</evidence>
<feature type="domain" description="HTH lysR-type" evidence="5">
    <location>
        <begin position="2"/>
        <end position="59"/>
    </location>
</feature>
<dbReference type="SUPFAM" id="SSF53850">
    <property type="entry name" value="Periplasmic binding protein-like II"/>
    <property type="match status" value="1"/>
</dbReference>
<evidence type="ECO:0000256" key="3">
    <source>
        <dbReference type="ARBA" id="ARBA00023125"/>
    </source>
</evidence>
<dbReference type="PANTHER" id="PTHR30346:SF28">
    <property type="entry name" value="HTH-TYPE TRANSCRIPTIONAL REGULATOR CYNR"/>
    <property type="match status" value="1"/>
</dbReference>
<dbReference type="SUPFAM" id="SSF46785">
    <property type="entry name" value="Winged helix' DNA-binding domain"/>
    <property type="match status" value="1"/>
</dbReference>
<dbReference type="Pfam" id="PF00126">
    <property type="entry name" value="HTH_1"/>
    <property type="match status" value="1"/>
</dbReference>
<dbReference type="InterPro" id="IPR036390">
    <property type="entry name" value="WH_DNA-bd_sf"/>
</dbReference>
<protein>
    <submittedName>
        <fullName evidence="6">LysR family transcriptional regulator</fullName>
    </submittedName>
</protein>
<comment type="similarity">
    <text evidence="1">Belongs to the LysR transcriptional regulatory family.</text>
</comment>
<evidence type="ECO:0000256" key="4">
    <source>
        <dbReference type="ARBA" id="ARBA00023163"/>
    </source>
</evidence>
<reference evidence="6 7" key="1">
    <citation type="journal article" date="2021" name="Sci. Rep.">
        <title>The distribution of antibiotic resistance genes in chicken gut microbiota commensals.</title>
        <authorList>
            <person name="Juricova H."/>
            <person name="Matiasovicova J."/>
            <person name="Kubasova T."/>
            <person name="Cejkova D."/>
            <person name="Rychlik I."/>
        </authorList>
    </citation>
    <scope>NUCLEOTIDE SEQUENCE [LARGE SCALE GENOMIC DNA]</scope>
    <source>
        <strain evidence="6 7">An810</strain>
    </source>
</reference>
<evidence type="ECO:0000313" key="6">
    <source>
        <dbReference type="EMBL" id="MBM6753616.1"/>
    </source>
</evidence>
<keyword evidence="2" id="KW-0805">Transcription regulation</keyword>
<name>A0ABS2EMM8_9LACO</name>
<dbReference type="Proteomes" id="UP000776629">
    <property type="component" value="Unassembled WGS sequence"/>
</dbReference>